<accession>A0A2Z2HSW6</accession>
<dbReference type="AlphaFoldDB" id="A0A2Z2HSW6"/>
<name>A0A2Z2HSW6_9EURY</name>
<proteinExistence type="predicted"/>
<evidence type="ECO:0000256" key="1">
    <source>
        <dbReference type="SAM" id="MobiDB-lite"/>
    </source>
</evidence>
<organism evidence="2 3">
    <name type="scientific">Natrarchaeobaculum aegyptiacum</name>
    <dbReference type="NCBI Taxonomy" id="745377"/>
    <lineage>
        <taxon>Archaea</taxon>
        <taxon>Methanobacteriati</taxon>
        <taxon>Methanobacteriota</taxon>
        <taxon>Stenosarchaea group</taxon>
        <taxon>Halobacteria</taxon>
        <taxon>Halobacteriales</taxon>
        <taxon>Natrialbaceae</taxon>
        <taxon>Natrarchaeobaculum</taxon>
    </lineage>
</organism>
<protein>
    <submittedName>
        <fullName evidence="2">PGF-CTERM sorting domain-containing protein</fullName>
    </submittedName>
</protein>
<feature type="region of interest" description="Disordered" evidence="1">
    <location>
        <begin position="243"/>
        <end position="284"/>
    </location>
</feature>
<dbReference type="OrthoDB" id="170617at2157"/>
<keyword evidence="3" id="KW-1185">Reference proteome</keyword>
<gene>
    <name evidence="2" type="ORF">B1756_11125</name>
</gene>
<evidence type="ECO:0000313" key="2">
    <source>
        <dbReference type="EMBL" id="ARS90222.1"/>
    </source>
</evidence>
<dbReference type="EMBL" id="CP019893">
    <property type="protein sequence ID" value="ARS90222.1"/>
    <property type="molecule type" value="Genomic_DNA"/>
</dbReference>
<dbReference type="GeneID" id="32894637"/>
<dbReference type="Proteomes" id="UP000250088">
    <property type="component" value="Chromosome"/>
</dbReference>
<reference evidence="3" key="1">
    <citation type="submission" date="2017-02" db="EMBL/GenBank/DDBJ databases">
        <title>Natronthermophilus aegyptiacus gen. nov.,sp. nov., an aerobic, extremely halophilic alkalithermophilic archaeon isolated from the athalassohaline Wadi An Natrun, Egypt.</title>
        <authorList>
            <person name="Zhao B."/>
        </authorList>
    </citation>
    <scope>NUCLEOTIDE SEQUENCE [LARGE SCALE GENOMIC DNA]</scope>
    <source>
        <strain evidence="3">JW/NM-HA 15</strain>
    </source>
</reference>
<evidence type="ECO:0000313" key="3">
    <source>
        <dbReference type="Proteomes" id="UP000250088"/>
    </source>
</evidence>
<sequence>MNATNRSGARTVLVLALVTVGLVVSVVAGPGVGAVAAQGEAVSEEAVEEPVPEEGDAMFEAEADDGSWISYINPRDAYRTPYLGEGSGKLCVTLFNEAGEPVTGESIPDTTVTIETGDELAWHDHADPFVVEYPLSTHYDQPLDADQFGTTDDLPQGDGYYDSHCLEWHGLDENETVEYGPVELEGEHADDVEVVGYIQQAHDSWDSDVDPLEAAQPYEDVGGWTYEPDASHGQVVAVLQLDGDVDPDAHGGGGADEGDAAETQEAGEGGPADDPDDPTPGLGPAAALLALATLAVATRVRRQ</sequence>
<dbReference type="RefSeq" id="WP_086888599.1">
    <property type="nucleotide sequence ID" value="NZ_CP019893.1"/>
</dbReference>
<dbReference type="KEGG" id="naj:B1756_11125"/>